<evidence type="ECO:0008006" key="4">
    <source>
        <dbReference type="Google" id="ProtNLM"/>
    </source>
</evidence>
<proteinExistence type="predicted"/>
<evidence type="ECO:0000256" key="1">
    <source>
        <dbReference type="SAM" id="Phobius"/>
    </source>
</evidence>
<gene>
    <name evidence="2" type="ORF">B1199_06680</name>
</gene>
<name>A0A244CQX9_PSEDV</name>
<comment type="caution">
    <text evidence="2">The sequence shown here is derived from an EMBL/GenBank/DDBJ whole genome shotgun (WGS) entry which is preliminary data.</text>
</comment>
<protein>
    <recommendedName>
        <fullName evidence="4">Lipoprotein</fullName>
    </recommendedName>
</protein>
<dbReference type="Proteomes" id="UP000194841">
    <property type="component" value="Unassembled WGS sequence"/>
</dbReference>
<accession>A0A244CQX9</accession>
<feature type="transmembrane region" description="Helical" evidence="1">
    <location>
        <begin position="7"/>
        <end position="24"/>
    </location>
</feature>
<keyword evidence="3" id="KW-1185">Reference proteome</keyword>
<keyword evidence="1" id="KW-0812">Transmembrane</keyword>
<dbReference type="RefSeq" id="WP_086743343.1">
    <property type="nucleotide sequence ID" value="NZ_MWPV01000002.1"/>
</dbReference>
<keyword evidence="1" id="KW-0472">Membrane</keyword>
<dbReference type="EMBL" id="MWPV01000002">
    <property type="protein sequence ID" value="OUL58037.1"/>
    <property type="molecule type" value="Genomic_DNA"/>
</dbReference>
<dbReference type="AlphaFoldDB" id="A0A244CQX9"/>
<sequence>MKKYTNLAYFISGIFIGCIITSNIDLNDTNLKQIQTTTLNDSKKAQVVPKQLEINQAPLPQEYSTEVNHFTTQTTKADNQHVERADAEDKQLAGSAEPHQQTYIPFADQNYDFEWAPVQEAILTDLFYSHEVLASFNPESIDCKEITCLIRIPSSAVTSFNYGVKIGQTLEELGYSDKAYSFSTVEKDGHYEVLLGRSKHSLDGWLDSKSIEQESN</sequence>
<reference evidence="2 3" key="1">
    <citation type="submission" date="2017-02" db="EMBL/GenBank/DDBJ databases">
        <title>Pseudoalteromonas ulvae TC14 Genome.</title>
        <authorList>
            <person name="Molmeret M."/>
        </authorList>
    </citation>
    <scope>NUCLEOTIDE SEQUENCE [LARGE SCALE GENOMIC DNA]</scope>
    <source>
        <strain evidence="2">TC14</strain>
    </source>
</reference>
<evidence type="ECO:0000313" key="2">
    <source>
        <dbReference type="EMBL" id="OUL58037.1"/>
    </source>
</evidence>
<keyword evidence="1" id="KW-1133">Transmembrane helix</keyword>
<dbReference type="PROSITE" id="PS51257">
    <property type="entry name" value="PROKAR_LIPOPROTEIN"/>
    <property type="match status" value="1"/>
</dbReference>
<evidence type="ECO:0000313" key="3">
    <source>
        <dbReference type="Proteomes" id="UP000194841"/>
    </source>
</evidence>
<organism evidence="2 3">
    <name type="scientific">Pseudoalteromonas ulvae</name>
    <dbReference type="NCBI Taxonomy" id="107327"/>
    <lineage>
        <taxon>Bacteria</taxon>
        <taxon>Pseudomonadati</taxon>
        <taxon>Pseudomonadota</taxon>
        <taxon>Gammaproteobacteria</taxon>
        <taxon>Alteromonadales</taxon>
        <taxon>Pseudoalteromonadaceae</taxon>
        <taxon>Pseudoalteromonas</taxon>
    </lineage>
</organism>